<reference evidence="2 3" key="1">
    <citation type="journal article" date="2016" name="Nat. Commun.">
        <title>Ectomycorrhizal ecology is imprinted in the genome of the dominant symbiotic fungus Cenococcum geophilum.</title>
        <authorList>
            <consortium name="DOE Joint Genome Institute"/>
            <person name="Peter M."/>
            <person name="Kohler A."/>
            <person name="Ohm R.A."/>
            <person name="Kuo A."/>
            <person name="Krutzmann J."/>
            <person name="Morin E."/>
            <person name="Arend M."/>
            <person name="Barry K.W."/>
            <person name="Binder M."/>
            <person name="Choi C."/>
            <person name="Clum A."/>
            <person name="Copeland A."/>
            <person name="Grisel N."/>
            <person name="Haridas S."/>
            <person name="Kipfer T."/>
            <person name="LaButti K."/>
            <person name="Lindquist E."/>
            <person name="Lipzen A."/>
            <person name="Maire R."/>
            <person name="Meier B."/>
            <person name="Mihaltcheva S."/>
            <person name="Molinier V."/>
            <person name="Murat C."/>
            <person name="Poggeler S."/>
            <person name="Quandt C.A."/>
            <person name="Sperisen C."/>
            <person name="Tritt A."/>
            <person name="Tisserant E."/>
            <person name="Crous P.W."/>
            <person name="Henrissat B."/>
            <person name="Nehls U."/>
            <person name="Egli S."/>
            <person name="Spatafora J.W."/>
            <person name="Grigoriev I.V."/>
            <person name="Martin F.M."/>
        </authorList>
    </citation>
    <scope>NUCLEOTIDE SEQUENCE [LARGE SCALE GENOMIC DNA]</scope>
    <source>
        <strain evidence="2 3">CBS 459.81</strain>
    </source>
</reference>
<sequence length="229" mass="24982">MAMHPPGSVGLRAGCKQRQTCLGSHPSHERRLVQRPGGNGHNGRNERDGRNGRNGCNGRNGRSGRSGHSGRNGCDWRNGRNGDNSPPIVEMGDCGVSDENVRMSDSPRQRRVLSGPCTANGCLTVVLIKVCRGMRNSHFKASPPMLPSCLGTKPNSTDGPDRCWWTFLSRQITASRQTNPNHLNHALLAKAEIKYDIGTWLPRRQLKAGGIASARRKMHPSLLVGKGLR</sequence>
<dbReference type="EMBL" id="KV744905">
    <property type="protein sequence ID" value="OCK81881.1"/>
    <property type="molecule type" value="Genomic_DNA"/>
</dbReference>
<protein>
    <submittedName>
        <fullName evidence="2">Uncharacterized protein</fullName>
    </submittedName>
</protein>
<evidence type="ECO:0000313" key="3">
    <source>
        <dbReference type="Proteomes" id="UP000250266"/>
    </source>
</evidence>
<evidence type="ECO:0000313" key="2">
    <source>
        <dbReference type="EMBL" id="OCK81881.1"/>
    </source>
</evidence>
<proteinExistence type="predicted"/>
<dbReference type="Proteomes" id="UP000250266">
    <property type="component" value="Unassembled WGS sequence"/>
</dbReference>
<organism evidence="2 3">
    <name type="scientific">Lepidopterella palustris CBS 459.81</name>
    <dbReference type="NCBI Taxonomy" id="1314670"/>
    <lineage>
        <taxon>Eukaryota</taxon>
        <taxon>Fungi</taxon>
        <taxon>Dikarya</taxon>
        <taxon>Ascomycota</taxon>
        <taxon>Pezizomycotina</taxon>
        <taxon>Dothideomycetes</taxon>
        <taxon>Pleosporomycetidae</taxon>
        <taxon>Mytilinidiales</taxon>
        <taxon>Argynnaceae</taxon>
        <taxon>Lepidopterella</taxon>
    </lineage>
</organism>
<dbReference type="AlphaFoldDB" id="A0A8E2EDN8"/>
<name>A0A8E2EDN8_9PEZI</name>
<feature type="region of interest" description="Disordered" evidence="1">
    <location>
        <begin position="1"/>
        <end position="111"/>
    </location>
</feature>
<accession>A0A8E2EDN8</accession>
<evidence type="ECO:0000256" key="1">
    <source>
        <dbReference type="SAM" id="MobiDB-lite"/>
    </source>
</evidence>
<feature type="compositionally biased region" description="Basic and acidic residues" evidence="1">
    <location>
        <begin position="99"/>
        <end position="108"/>
    </location>
</feature>
<keyword evidence="3" id="KW-1185">Reference proteome</keyword>
<gene>
    <name evidence="2" type="ORF">K432DRAFT_448546</name>
</gene>